<dbReference type="InterPro" id="IPR036804">
    <property type="entry name" value="CheR_N_sf"/>
</dbReference>
<dbReference type="PRINTS" id="PR00996">
    <property type="entry name" value="CHERMTFRASE"/>
</dbReference>
<dbReference type="Pfam" id="PF03705">
    <property type="entry name" value="CheR_N"/>
    <property type="match status" value="1"/>
</dbReference>
<sequence>MTESEINTILDKIRMEVRTKTGKNIDDFKAAFLERRIRYRMEINGIVNFDEYLKLLSTNLEEANNLYLAFSINVTQFFRDPHVWEKLEKEIIPNLINKSKVHTVYVWSCGCATGEEPYSVSITLNEALKSRDVKYEIFANDINLDAISRAKKGIYRDANLANINTERRVKYFQKLEYDQYQIKSNISNQIKYENIDMMRIAEKKFHMIFCRNVLIYYDKQRYMEIFKKFADSLTENGILILGQNESMFGTIGNKLFSTLYPKERIYQKREE</sequence>
<dbReference type="EC" id="2.1.1.80" evidence="2"/>
<dbReference type="PROSITE" id="PS50123">
    <property type="entry name" value="CHER"/>
    <property type="match status" value="1"/>
</dbReference>
<reference evidence="7 8" key="1">
    <citation type="submission" date="2018-05" db="EMBL/GenBank/DDBJ databases">
        <title>genome sequencing of Nitrosopumilus sp. NM25.</title>
        <authorList>
            <person name="Mori K."/>
            <person name="Nakagawa T."/>
        </authorList>
    </citation>
    <scope>NUCLEOTIDE SEQUENCE [LARGE SCALE GENOMIC DNA]</scope>
    <source>
        <strain evidence="7 8">NM25</strain>
    </source>
</reference>
<dbReference type="SUPFAM" id="SSF53335">
    <property type="entry name" value="S-adenosyl-L-methionine-dependent methyltransferases"/>
    <property type="match status" value="1"/>
</dbReference>
<dbReference type="SMART" id="SM00138">
    <property type="entry name" value="MeTrc"/>
    <property type="match status" value="1"/>
</dbReference>
<keyword evidence="5" id="KW-0949">S-adenosyl-L-methionine</keyword>
<dbReference type="PANTHER" id="PTHR24422:SF10">
    <property type="entry name" value="CHEMOTAXIS PROTEIN METHYLTRANSFERASE 2"/>
    <property type="match status" value="1"/>
</dbReference>
<dbReference type="InterPro" id="IPR022642">
    <property type="entry name" value="CheR_C"/>
</dbReference>
<protein>
    <recommendedName>
        <fullName evidence="2">protein-glutamate O-methyltransferase</fullName>
        <ecNumber evidence="2">2.1.1.80</ecNumber>
    </recommendedName>
</protein>
<evidence type="ECO:0000256" key="1">
    <source>
        <dbReference type="ARBA" id="ARBA00001541"/>
    </source>
</evidence>
<organism evidence="7 8">
    <name type="scientific">Nitrosopumilus zosterae</name>
    <dbReference type="NCBI Taxonomy" id="718286"/>
    <lineage>
        <taxon>Archaea</taxon>
        <taxon>Nitrososphaerota</taxon>
        <taxon>Nitrososphaeria</taxon>
        <taxon>Nitrosopumilales</taxon>
        <taxon>Nitrosopumilaceae</taxon>
        <taxon>Nitrosopumilus</taxon>
    </lineage>
</organism>
<dbReference type="GeneID" id="76208957"/>
<dbReference type="Gene3D" id="1.10.155.10">
    <property type="entry name" value="Chemotaxis receptor methyltransferase CheR, N-terminal domain"/>
    <property type="match status" value="1"/>
</dbReference>
<evidence type="ECO:0000256" key="2">
    <source>
        <dbReference type="ARBA" id="ARBA00012534"/>
    </source>
</evidence>
<proteinExistence type="predicted"/>
<evidence type="ECO:0000256" key="5">
    <source>
        <dbReference type="ARBA" id="ARBA00022691"/>
    </source>
</evidence>
<dbReference type="Proteomes" id="UP000245829">
    <property type="component" value="Unassembled WGS sequence"/>
</dbReference>
<dbReference type="PANTHER" id="PTHR24422">
    <property type="entry name" value="CHEMOTAXIS PROTEIN METHYLTRANSFERASE"/>
    <property type="match status" value="1"/>
</dbReference>
<dbReference type="AlphaFoldDB" id="A0A2S2KQU1"/>
<comment type="catalytic activity">
    <reaction evidence="1">
        <text>L-glutamyl-[protein] + S-adenosyl-L-methionine = [protein]-L-glutamate 5-O-methyl ester + S-adenosyl-L-homocysteine</text>
        <dbReference type="Rhea" id="RHEA:24452"/>
        <dbReference type="Rhea" id="RHEA-COMP:10208"/>
        <dbReference type="Rhea" id="RHEA-COMP:10311"/>
        <dbReference type="ChEBI" id="CHEBI:29973"/>
        <dbReference type="ChEBI" id="CHEBI:57856"/>
        <dbReference type="ChEBI" id="CHEBI:59789"/>
        <dbReference type="ChEBI" id="CHEBI:82795"/>
        <dbReference type="EC" id="2.1.1.80"/>
    </reaction>
</comment>
<dbReference type="Pfam" id="PF01739">
    <property type="entry name" value="CheR"/>
    <property type="match status" value="1"/>
</dbReference>
<dbReference type="GO" id="GO:0032259">
    <property type="term" value="P:methylation"/>
    <property type="evidence" value="ECO:0007669"/>
    <property type="project" value="UniProtKB-KW"/>
</dbReference>
<dbReference type="EMBL" id="BGKI01000004">
    <property type="protein sequence ID" value="GBH33927.1"/>
    <property type="molecule type" value="Genomic_DNA"/>
</dbReference>
<dbReference type="Gene3D" id="3.40.50.150">
    <property type="entry name" value="Vaccinia Virus protein VP39"/>
    <property type="match status" value="1"/>
</dbReference>
<evidence type="ECO:0000256" key="4">
    <source>
        <dbReference type="ARBA" id="ARBA00022679"/>
    </source>
</evidence>
<dbReference type="SUPFAM" id="SSF47757">
    <property type="entry name" value="Chemotaxis receptor methyltransferase CheR, N-terminal domain"/>
    <property type="match status" value="1"/>
</dbReference>
<dbReference type="InterPro" id="IPR029063">
    <property type="entry name" value="SAM-dependent_MTases_sf"/>
</dbReference>
<feature type="domain" description="CheR-type methyltransferase" evidence="6">
    <location>
        <begin position="10"/>
        <end position="258"/>
    </location>
</feature>
<keyword evidence="4" id="KW-0808">Transferase</keyword>
<evidence type="ECO:0000313" key="7">
    <source>
        <dbReference type="EMBL" id="GBH33927.1"/>
    </source>
</evidence>
<keyword evidence="8" id="KW-1185">Reference proteome</keyword>
<dbReference type="InterPro" id="IPR022641">
    <property type="entry name" value="CheR_N"/>
</dbReference>
<comment type="caution">
    <text evidence="7">The sequence shown here is derived from an EMBL/GenBank/DDBJ whole genome shotgun (WGS) entry which is preliminary data.</text>
</comment>
<accession>A0A2S2KQU1</accession>
<dbReference type="InterPro" id="IPR000780">
    <property type="entry name" value="CheR_MeTrfase"/>
</dbReference>
<evidence type="ECO:0000313" key="8">
    <source>
        <dbReference type="Proteomes" id="UP000245829"/>
    </source>
</evidence>
<evidence type="ECO:0000256" key="3">
    <source>
        <dbReference type="ARBA" id="ARBA00022603"/>
    </source>
</evidence>
<gene>
    <name evidence="7" type="ORF">NZNM25_07180</name>
</gene>
<name>A0A2S2KQU1_9ARCH</name>
<evidence type="ECO:0000259" key="6">
    <source>
        <dbReference type="PROSITE" id="PS50123"/>
    </source>
</evidence>
<keyword evidence="3" id="KW-0489">Methyltransferase</keyword>
<dbReference type="GO" id="GO:0008983">
    <property type="term" value="F:protein-glutamate O-methyltransferase activity"/>
    <property type="evidence" value="ECO:0007669"/>
    <property type="project" value="UniProtKB-EC"/>
</dbReference>
<dbReference type="InterPro" id="IPR050903">
    <property type="entry name" value="Bact_Chemotaxis_MeTrfase"/>
</dbReference>
<dbReference type="RefSeq" id="WP_225866835.1">
    <property type="nucleotide sequence ID" value="NZ_AP026695.1"/>
</dbReference>